<evidence type="ECO:0000313" key="1">
    <source>
        <dbReference type="EMBL" id="RPD55274.1"/>
    </source>
</evidence>
<protein>
    <submittedName>
        <fullName evidence="1">Uncharacterized protein</fullName>
    </submittedName>
</protein>
<accession>A0A5C2RVC8</accession>
<proteinExistence type="predicted"/>
<gene>
    <name evidence="1" type="ORF">L227DRAFT_579900</name>
</gene>
<organism evidence="1 2">
    <name type="scientific">Lentinus tigrinus ALCF2SS1-6</name>
    <dbReference type="NCBI Taxonomy" id="1328759"/>
    <lineage>
        <taxon>Eukaryota</taxon>
        <taxon>Fungi</taxon>
        <taxon>Dikarya</taxon>
        <taxon>Basidiomycota</taxon>
        <taxon>Agaricomycotina</taxon>
        <taxon>Agaricomycetes</taxon>
        <taxon>Polyporales</taxon>
        <taxon>Polyporaceae</taxon>
        <taxon>Lentinus</taxon>
    </lineage>
</organism>
<evidence type="ECO:0000313" key="2">
    <source>
        <dbReference type="Proteomes" id="UP000313359"/>
    </source>
</evidence>
<sequence length="108" mass="12494">MKFLVVSWLILRRTRLPPARLYPVVGTSPRLKEHHLTLAAKVNSTDHTVQDIASRTFERKPPRLSLSRVVILTVFDCTNVRRREPQREPEGRGVRGPVRCQCHTINFI</sequence>
<dbReference type="AlphaFoldDB" id="A0A5C2RVC8"/>
<name>A0A5C2RVC8_9APHY</name>
<keyword evidence="2" id="KW-1185">Reference proteome</keyword>
<dbReference type="EMBL" id="ML122297">
    <property type="protein sequence ID" value="RPD55274.1"/>
    <property type="molecule type" value="Genomic_DNA"/>
</dbReference>
<dbReference type="Proteomes" id="UP000313359">
    <property type="component" value="Unassembled WGS sequence"/>
</dbReference>
<reference evidence="1" key="1">
    <citation type="journal article" date="2018" name="Genome Biol. Evol.">
        <title>Genomics and development of Lentinus tigrinus, a white-rot wood-decaying mushroom with dimorphic fruiting bodies.</title>
        <authorList>
            <person name="Wu B."/>
            <person name="Xu Z."/>
            <person name="Knudson A."/>
            <person name="Carlson A."/>
            <person name="Chen N."/>
            <person name="Kovaka S."/>
            <person name="LaButti K."/>
            <person name="Lipzen A."/>
            <person name="Pennachio C."/>
            <person name="Riley R."/>
            <person name="Schakwitz W."/>
            <person name="Umezawa K."/>
            <person name="Ohm R.A."/>
            <person name="Grigoriev I.V."/>
            <person name="Nagy L.G."/>
            <person name="Gibbons J."/>
            <person name="Hibbett D."/>
        </authorList>
    </citation>
    <scope>NUCLEOTIDE SEQUENCE [LARGE SCALE GENOMIC DNA]</scope>
    <source>
        <strain evidence="1">ALCF2SS1-6</strain>
    </source>
</reference>